<evidence type="ECO:0000313" key="2">
    <source>
        <dbReference type="EMBL" id="KEC67891.1"/>
    </source>
</evidence>
<organism evidence="2 3">
    <name type="scientific">Bartonella quintana JK 68</name>
    <dbReference type="NCBI Taxonomy" id="1134503"/>
    <lineage>
        <taxon>Bacteria</taxon>
        <taxon>Pseudomonadati</taxon>
        <taxon>Pseudomonadota</taxon>
        <taxon>Alphaproteobacteria</taxon>
        <taxon>Hyphomicrobiales</taxon>
        <taxon>Bartonellaceae</taxon>
        <taxon>Bartonella</taxon>
    </lineage>
</organism>
<keyword evidence="3" id="KW-1185">Reference proteome</keyword>
<protein>
    <submittedName>
        <fullName evidence="2">Uncharacterized protein</fullName>
    </submittedName>
</protein>
<gene>
    <name evidence="2" type="ORF">O7U_00048</name>
</gene>
<feature type="transmembrane region" description="Helical" evidence="1">
    <location>
        <begin position="6"/>
        <end position="29"/>
    </location>
</feature>
<sequence length="66" mass="8010">MMHLIAVGEFLVSIFESYLCYFICYVISYNRIVVGNDNRLFESRLLYCETSVILRKYWRYIKNIII</sequence>
<dbReference type="Proteomes" id="UP000027143">
    <property type="component" value="Unassembled WGS sequence"/>
</dbReference>
<evidence type="ECO:0000256" key="1">
    <source>
        <dbReference type="SAM" id="Phobius"/>
    </source>
</evidence>
<reference evidence="2 3" key="1">
    <citation type="submission" date="2012-04" db="EMBL/GenBank/DDBJ databases">
        <title>The Genome Sequence of Bartonella quintana JK 68.</title>
        <authorList>
            <consortium name="The Broad Institute Genome Sequencing Platform"/>
            <consortium name="The Broad Institute Genome Sequencing Center for Infectious Disease"/>
            <person name="Feldgarden M."/>
            <person name="Kirby J."/>
            <person name="Kosoy M."/>
            <person name="Birtles R."/>
            <person name="Probert W.S."/>
            <person name="Chiaraviglio L."/>
            <person name="Walker B."/>
            <person name="Young S.K."/>
            <person name="Zeng Q."/>
            <person name="Gargeya S."/>
            <person name="Fitzgerald M."/>
            <person name="Haas B."/>
            <person name="Abouelleil A."/>
            <person name="Alvarado L."/>
            <person name="Arachchi H.M."/>
            <person name="Berlin A.M."/>
            <person name="Chapman S.B."/>
            <person name="Goldberg J."/>
            <person name="Griggs A."/>
            <person name="Gujja S."/>
            <person name="Hansen M."/>
            <person name="Howarth C."/>
            <person name="Imamovic A."/>
            <person name="Larimer J."/>
            <person name="McCowen C."/>
            <person name="Montmayeur A."/>
            <person name="Murphy C."/>
            <person name="Neiman D."/>
            <person name="Pearson M."/>
            <person name="Priest M."/>
            <person name="Roberts A."/>
            <person name="Saif S."/>
            <person name="Shea T."/>
            <person name="Sisk P."/>
            <person name="Sykes S."/>
            <person name="Wortman J."/>
            <person name="Nusbaum C."/>
            <person name="Birren B."/>
        </authorList>
    </citation>
    <scope>NUCLEOTIDE SEQUENCE [LARGE SCALE GENOMIC DNA]</scope>
    <source>
        <strain evidence="2 3">JK 68</strain>
    </source>
</reference>
<evidence type="ECO:0000313" key="3">
    <source>
        <dbReference type="Proteomes" id="UP000027143"/>
    </source>
</evidence>
<name>A0ABR4SRH0_BARQI</name>
<keyword evidence="1" id="KW-1133">Transmembrane helix</keyword>
<proteinExistence type="predicted"/>
<comment type="caution">
    <text evidence="2">The sequence shown here is derived from an EMBL/GenBank/DDBJ whole genome shotgun (WGS) entry which is preliminary data.</text>
</comment>
<keyword evidence="1" id="KW-0472">Membrane</keyword>
<keyword evidence="1" id="KW-0812">Transmembrane</keyword>
<dbReference type="EMBL" id="AHPD01000001">
    <property type="protein sequence ID" value="KEC67891.1"/>
    <property type="molecule type" value="Genomic_DNA"/>
</dbReference>
<accession>A0ABR4SRH0</accession>